<dbReference type="Proteomes" id="UP001529491">
    <property type="component" value="Chromosome"/>
</dbReference>
<organism evidence="2 3">
    <name type="scientific">Shewanella youngdeokensis</name>
    <dbReference type="NCBI Taxonomy" id="2999068"/>
    <lineage>
        <taxon>Bacteria</taxon>
        <taxon>Pseudomonadati</taxon>
        <taxon>Pseudomonadota</taxon>
        <taxon>Gammaproteobacteria</taxon>
        <taxon>Alteromonadales</taxon>
        <taxon>Shewanellaceae</taxon>
        <taxon>Shewanella</taxon>
    </lineage>
</organism>
<evidence type="ECO:0000313" key="3">
    <source>
        <dbReference type="Proteomes" id="UP001529491"/>
    </source>
</evidence>
<name>A0ABZ0K299_9GAMM</name>
<reference evidence="2 3" key="1">
    <citation type="submission" date="2023-10" db="EMBL/GenBank/DDBJ databases">
        <title>Complete genome sequence of Shewanella sp. DAU334.</title>
        <authorList>
            <person name="Lee Y.-S."/>
            <person name="Jeong H.-R."/>
            <person name="Hwang E.-J."/>
            <person name="Choi Y.-L."/>
            <person name="Kim G.-D."/>
        </authorList>
    </citation>
    <scope>NUCLEOTIDE SEQUENCE [LARGE SCALE GENOMIC DNA]</scope>
    <source>
        <strain evidence="2 3">DAU334</strain>
    </source>
</reference>
<keyword evidence="3" id="KW-1185">Reference proteome</keyword>
<dbReference type="EMBL" id="CP136522">
    <property type="protein sequence ID" value="WOT05875.1"/>
    <property type="molecule type" value="Genomic_DNA"/>
</dbReference>
<gene>
    <name evidence="2" type="ORF">RGE70_03325</name>
</gene>
<feature type="signal peptide" evidence="1">
    <location>
        <begin position="1"/>
        <end position="29"/>
    </location>
</feature>
<evidence type="ECO:0000256" key="1">
    <source>
        <dbReference type="SAM" id="SignalP"/>
    </source>
</evidence>
<proteinExistence type="predicted"/>
<keyword evidence="1" id="KW-0732">Signal</keyword>
<protein>
    <submittedName>
        <fullName evidence="2">Uncharacterized protein</fullName>
    </submittedName>
</protein>
<evidence type="ECO:0000313" key="2">
    <source>
        <dbReference type="EMBL" id="WOT05875.1"/>
    </source>
</evidence>
<dbReference type="RefSeq" id="WP_310470136.1">
    <property type="nucleotide sequence ID" value="NZ_CP136522.1"/>
</dbReference>
<feature type="chain" id="PRO_5046645203" evidence="1">
    <location>
        <begin position="30"/>
        <end position="81"/>
    </location>
</feature>
<accession>A0ABZ0K299</accession>
<sequence>MFNNKKPQLVAVLALLMLIVAVQVSTDRACDWLFIGLGLIELAHDTTMSLPSISNVALSVGDNINQIALCIFNGKAESLFQ</sequence>